<dbReference type="SUPFAM" id="SSF50969">
    <property type="entry name" value="YVTN repeat-like/Quinoprotein amine dehydrogenase"/>
    <property type="match status" value="1"/>
</dbReference>
<keyword evidence="3" id="KW-0698">rRNA processing</keyword>
<keyword evidence="6" id="KW-0804">Transcription</keyword>
<dbReference type="InterPro" id="IPR036322">
    <property type="entry name" value="WD40_repeat_dom_sf"/>
</dbReference>
<reference evidence="9" key="1">
    <citation type="submission" date="2017-02" db="UniProtKB">
        <authorList>
            <consortium name="WormBaseParasite"/>
        </authorList>
    </citation>
    <scope>IDENTIFICATION</scope>
</reference>
<evidence type="ECO:0000256" key="4">
    <source>
        <dbReference type="ARBA" id="ARBA00022574"/>
    </source>
</evidence>
<keyword evidence="2" id="KW-0690">Ribosome biogenesis</keyword>
<dbReference type="Proteomes" id="UP000038045">
    <property type="component" value="Unplaced"/>
</dbReference>
<dbReference type="InterPro" id="IPR015943">
    <property type="entry name" value="WD40/YVTN_repeat-like_dom_sf"/>
</dbReference>
<keyword evidence="8" id="KW-1185">Reference proteome</keyword>
<proteinExistence type="predicted"/>
<evidence type="ECO:0000256" key="5">
    <source>
        <dbReference type="ARBA" id="ARBA00022737"/>
    </source>
</evidence>
<dbReference type="PANTHER" id="PTHR44215:SF1">
    <property type="entry name" value="WD REPEAT-CONTAINING PROTEIN 75"/>
    <property type="match status" value="1"/>
</dbReference>
<dbReference type="SUPFAM" id="SSF50978">
    <property type="entry name" value="WD40 repeat-like"/>
    <property type="match status" value="1"/>
</dbReference>
<dbReference type="InterPro" id="IPR011044">
    <property type="entry name" value="Quino_amine_DH_bsu"/>
</dbReference>
<comment type="subcellular location">
    <subcellularLocation>
        <location evidence="1">Nucleus</location>
        <location evidence="1">Nucleolus</location>
    </subcellularLocation>
</comment>
<evidence type="ECO:0000313" key="9">
    <source>
        <dbReference type="WBParaSite" id="PTRK_0000966800.1"/>
    </source>
</evidence>
<protein>
    <submittedName>
        <fullName evidence="9">WD_REPEATS_REGION domain-containing protein</fullName>
    </submittedName>
</protein>
<keyword evidence="4" id="KW-0853">WD repeat</keyword>
<evidence type="ECO:0000256" key="3">
    <source>
        <dbReference type="ARBA" id="ARBA00022552"/>
    </source>
</evidence>
<dbReference type="STRING" id="131310.A0A0N4ZM99"/>
<keyword evidence="7" id="KW-0539">Nucleus</keyword>
<evidence type="ECO:0000313" key="8">
    <source>
        <dbReference type="Proteomes" id="UP000038045"/>
    </source>
</evidence>
<dbReference type="PANTHER" id="PTHR44215">
    <property type="entry name" value="WD REPEAT-CONTAINING PROTEIN 75"/>
    <property type="match status" value="1"/>
</dbReference>
<dbReference type="Gene3D" id="2.130.10.10">
    <property type="entry name" value="YVTN repeat-like/Quinoprotein amine dehydrogenase"/>
    <property type="match status" value="1"/>
</dbReference>
<evidence type="ECO:0000256" key="1">
    <source>
        <dbReference type="ARBA" id="ARBA00004604"/>
    </source>
</evidence>
<organism evidence="8 9">
    <name type="scientific">Parastrongyloides trichosuri</name>
    <name type="common">Possum-specific nematode worm</name>
    <dbReference type="NCBI Taxonomy" id="131310"/>
    <lineage>
        <taxon>Eukaryota</taxon>
        <taxon>Metazoa</taxon>
        <taxon>Ecdysozoa</taxon>
        <taxon>Nematoda</taxon>
        <taxon>Chromadorea</taxon>
        <taxon>Rhabditida</taxon>
        <taxon>Tylenchina</taxon>
        <taxon>Panagrolaimomorpha</taxon>
        <taxon>Strongyloidoidea</taxon>
        <taxon>Strongyloididae</taxon>
        <taxon>Parastrongyloides</taxon>
    </lineage>
</organism>
<dbReference type="GO" id="GO:0045943">
    <property type="term" value="P:positive regulation of transcription by RNA polymerase I"/>
    <property type="evidence" value="ECO:0007669"/>
    <property type="project" value="InterPro"/>
</dbReference>
<name>A0A0N4ZM99_PARTI</name>
<evidence type="ECO:0000256" key="7">
    <source>
        <dbReference type="ARBA" id="ARBA00023242"/>
    </source>
</evidence>
<dbReference type="InterPro" id="IPR053826">
    <property type="entry name" value="WDR75"/>
</dbReference>
<evidence type="ECO:0000256" key="6">
    <source>
        <dbReference type="ARBA" id="ARBA00023163"/>
    </source>
</evidence>
<dbReference type="AlphaFoldDB" id="A0A0N4ZM99"/>
<keyword evidence="5" id="KW-0677">Repeat</keyword>
<evidence type="ECO:0000256" key="2">
    <source>
        <dbReference type="ARBA" id="ARBA00022517"/>
    </source>
</evidence>
<sequence>MTLNEEYIEESCIGAKLGEYPIIIDDNNRYAYAISGKDVLIFETNKGKRIKILNHDSFVKGLSLSYNKLDCFLFTGERASWNLNDYTIENVHQFSINSINWVYKVENNTILLEIGSKGEHNLYLVEGDNNEELHKLVSLPNKISHPNNIAVGSEYAVYTSQNQLSLVPFEDSKLSPSSIDIELFFGDALISERLKFTKVKIVADNLFAAHSLGRIYVWRNLSTIGLQKSNKHFFHAADNDICFDVSEGCNVYIGTSHCALGRWNLINDGGGRFQAKEMISNFESPVHDVSLSLSSKICCVVLEDNSIIFIKTDSMTILCKGKTLLQSAYYPINNIQVDPLNPDLILTDTRHGSIQWMNLVKWQTIKTADIVMENASARKNYCSDFETVRSYVYLFIATPAFIVTCEKRTCDLKEVYVKFWKRQTKGKNNLLLELEDIICVNEDITHLTGDLEEMPFIMLPENKTIGISAVHCNAEFITADKRGFINLWKGDSHRFGKWRQDIQRNGQWQKTKVIGISSIRKRLFASIHGSSSLSTHLLLWSTENMNIIHQNNTLSDLNSVKWAPKEFQEILLVGSNNYVGCYNVESLSYIWLVEQSGLSLYSDPLNAFVYNENDVMFFDVMKGIISKSYTFTESQFEVVATIHNGVPALVGLSNDGLTLLKNTSTIETNEEDIRIEAPKTAFSKLLEINRKHAKEGQNDILLFDNVRKAKKILEGPVFALAPITQLAPLFVRSCLIKKKQEN</sequence>
<dbReference type="GO" id="GO:0003723">
    <property type="term" value="F:RNA binding"/>
    <property type="evidence" value="ECO:0007669"/>
    <property type="project" value="InterPro"/>
</dbReference>
<dbReference type="WBParaSite" id="PTRK_0000966800.1">
    <property type="protein sequence ID" value="PTRK_0000966800.1"/>
    <property type="gene ID" value="PTRK_0000966800"/>
</dbReference>
<dbReference type="GO" id="GO:0006364">
    <property type="term" value="P:rRNA processing"/>
    <property type="evidence" value="ECO:0007669"/>
    <property type="project" value="UniProtKB-KW"/>
</dbReference>
<dbReference type="GO" id="GO:2000234">
    <property type="term" value="P:positive regulation of rRNA processing"/>
    <property type="evidence" value="ECO:0007669"/>
    <property type="project" value="TreeGrafter"/>
</dbReference>
<accession>A0A0N4ZM99</accession>
<dbReference type="GO" id="GO:0032040">
    <property type="term" value="C:small-subunit processome"/>
    <property type="evidence" value="ECO:0007669"/>
    <property type="project" value="InterPro"/>
</dbReference>